<evidence type="ECO:0000256" key="5">
    <source>
        <dbReference type="PIRSR" id="PIRSR622684-1"/>
    </source>
</evidence>
<keyword evidence="2" id="KW-0645">Protease</keyword>
<reference evidence="7" key="1">
    <citation type="submission" date="2021-02" db="EMBL/GenBank/DDBJ databases">
        <authorList>
            <person name="Bekaert M."/>
        </authorList>
    </citation>
    <scope>NUCLEOTIDE SEQUENCE</scope>
    <source>
        <strain evidence="7">IoA-00</strain>
    </source>
</reference>
<dbReference type="InterPro" id="IPR036213">
    <property type="entry name" value="Calpain_III_sf"/>
</dbReference>
<accession>A0A7R8HD80</accession>
<feature type="region of interest" description="Disordered" evidence="6">
    <location>
        <begin position="239"/>
        <end position="339"/>
    </location>
</feature>
<evidence type="ECO:0000256" key="3">
    <source>
        <dbReference type="ARBA" id="ARBA00022801"/>
    </source>
</evidence>
<feature type="region of interest" description="Disordered" evidence="6">
    <location>
        <begin position="118"/>
        <end position="149"/>
    </location>
</feature>
<dbReference type="AlphaFoldDB" id="A0A7R8HD80"/>
<comment type="similarity">
    <text evidence="1">Belongs to the peptidase C2 family.</text>
</comment>
<dbReference type="EMBL" id="HG994586">
    <property type="protein sequence ID" value="CAF3004782.1"/>
    <property type="molecule type" value="Genomic_DNA"/>
</dbReference>
<dbReference type="EC" id="3.4.22.-" evidence="7"/>
<feature type="compositionally biased region" description="Polar residues" evidence="6">
    <location>
        <begin position="270"/>
        <end position="314"/>
    </location>
</feature>
<evidence type="ECO:0000256" key="4">
    <source>
        <dbReference type="ARBA" id="ARBA00022807"/>
    </source>
</evidence>
<keyword evidence="8" id="KW-1185">Reference proteome</keyword>
<dbReference type="PRINTS" id="PR00704">
    <property type="entry name" value="CALPAIN"/>
</dbReference>
<dbReference type="InterPro" id="IPR022682">
    <property type="entry name" value="Calpain_domain_III"/>
</dbReference>
<feature type="active site" evidence="5">
    <location>
        <position position="618"/>
    </location>
</feature>
<dbReference type="PANTHER" id="PTHR10183">
    <property type="entry name" value="CALPAIN"/>
    <property type="match status" value="1"/>
</dbReference>
<dbReference type="CDD" id="cd00044">
    <property type="entry name" value="CysPc"/>
    <property type="match status" value="1"/>
</dbReference>
<keyword evidence="4" id="KW-0788">Thiol protease</keyword>
<evidence type="ECO:0000256" key="6">
    <source>
        <dbReference type="SAM" id="MobiDB-lite"/>
    </source>
</evidence>
<dbReference type="OrthoDB" id="424753at2759"/>
<protein>
    <submittedName>
        <fullName evidence="7">CAPNN</fullName>
        <ecNumber evidence="7">3.4.22.-</ecNumber>
    </submittedName>
</protein>
<dbReference type="InterPro" id="IPR038765">
    <property type="entry name" value="Papain-like_cys_pep_sf"/>
</dbReference>
<dbReference type="InterPro" id="IPR022684">
    <property type="entry name" value="Calpain_cysteine_protease"/>
</dbReference>
<organism evidence="7 8">
    <name type="scientific">Lepeophtheirus salmonis</name>
    <name type="common">Salmon louse</name>
    <name type="synonym">Caligus salmonis</name>
    <dbReference type="NCBI Taxonomy" id="72036"/>
    <lineage>
        <taxon>Eukaryota</taxon>
        <taxon>Metazoa</taxon>
        <taxon>Ecdysozoa</taxon>
        <taxon>Arthropoda</taxon>
        <taxon>Crustacea</taxon>
        <taxon>Multicrustacea</taxon>
        <taxon>Hexanauplia</taxon>
        <taxon>Copepoda</taxon>
        <taxon>Siphonostomatoida</taxon>
        <taxon>Caligidae</taxon>
        <taxon>Lepeophtheirus</taxon>
    </lineage>
</organism>
<dbReference type="Proteomes" id="UP000675881">
    <property type="component" value="Chromosome 7"/>
</dbReference>
<evidence type="ECO:0000256" key="1">
    <source>
        <dbReference type="ARBA" id="ARBA00007623"/>
    </source>
</evidence>
<dbReference type="GO" id="GO:0006508">
    <property type="term" value="P:proteolysis"/>
    <property type="evidence" value="ECO:0007669"/>
    <property type="project" value="UniProtKB-KW"/>
</dbReference>
<sequence>MYSIETSLLFALQEDQDLCNAVEVADGYLPPSSSPLPYSLRICATWACGVDGNYFVVNYHKRMAPDSSDPGRPFLPNMHPEGNAHGYYNNGVGPPPSTGYPTNPSSFYPSVPSASGYPPSPSGYPPNPSGYPANPTPGPGYPPMPASSGYPNSSSGRIPIFLLRLRKWFHLYIHPLMHLPFQIIPILLIQDIPLPLPIQMHPHPQHLRVLNIHHLQTIQLLIHLFHQVKLHIHLVQQTQNPYPSGPASQNPYPSGPPGQSPYPSGPTSQNPYPSGPTSQNPYQSGPTSQNPYPSGPTRQNSYPSGPFQGSTSSAYPGAPSQELKVGGLSFPNDPKGNSATARIAHDVTKRIAAPSSMGIQDVKNAAKKVFKPFISSGLDNLPLNEGLSKKFQQYASDPKSNDMRDFNHQNFQEIKTKILKQRTLFEDSAFPASNSLKKTIKWLRPHEICKASGRELGNCWFLAALSNLVEDKRYLDQVIPPDQSFHSSYAGIFRFRFWRYGRWVEVVIDDRLPTRNGKLIFLRSIDSNEFWGALLEKAYAKLHGSYKALEGGLTIEAAVDFTGGIPELISIDQLSMSKERLFYLMSSADRNGAFMGAAVTKKSGFSQEAKSKGLHTSHAYTITNVVEIRSSSCSGGIPLIRIRNPHGNSKEWKGDWADGDKHWKAIPVHLREKLELEICHLTPDAAVVNFDPHATRIKRFDVFHFFGSWSNAKNTSGGCGNAGQKAFSGNPQFFLDLKDPDPYDDEIQCSIIVSLLQKNLDRANGCIAIGFKVYRCNPGTDCLKEPFLLQNLSIDRTETFMNLREISKRMFLPEGRYCIIPCPFKKGEEAEFLLRVFVLKNWGSSEQSKGKLVKATKDARHTDTHKFAEDFGSRLNTYGHRYKGDQKGMLKNATGKALNILEQHFPEGSKGLKKLKQFYNWAKDKDSEFDLLKKIIKTF</sequence>
<evidence type="ECO:0000256" key="2">
    <source>
        <dbReference type="ARBA" id="ARBA00022670"/>
    </source>
</evidence>
<feature type="active site" evidence="5">
    <location>
        <position position="644"/>
    </location>
</feature>
<evidence type="ECO:0000313" key="7">
    <source>
        <dbReference type="EMBL" id="CAF3004782.1"/>
    </source>
</evidence>
<feature type="compositionally biased region" description="Pro residues" evidence="6">
    <location>
        <begin position="253"/>
        <end position="264"/>
    </location>
</feature>
<gene>
    <name evidence="7" type="ORF">LSAA_12872</name>
</gene>
<dbReference type="SUPFAM" id="SSF49758">
    <property type="entry name" value="Calpain large subunit, middle domain (domain III)"/>
    <property type="match status" value="1"/>
</dbReference>
<dbReference type="GO" id="GO:0004198">
    <property type="term" value="F:calcium-dependent cysteine-type endopeptidase activity"/>
    <property type="evidence" value="ECO:0007669"/>
    <property type="project" value="InterPro"/>
</dbReference>
<dbReference type="GO" id="GO:0005737">
    <property type="term" value="C:cytoplasm"/>
    <property type="evidence" value="ECO:0007669"/>
    <property type="project" value="TreeGrafter"/>
</dbReference>
<dbReference type="PROSITE" id="PS50203">
    <property type="entry name" value="CALPAIN_CAT"/>
    <property type="match status" value="1"/>
</dbReference>
<dbReference type="PANTHER" id="PTHR10183:SF379">
    <property type="entry name" value="CALPAIN-5"/>
    <property type="match status" value="1"/>
</dbReference>
<dbReference type="InterPro" id="IPR001300">
    <property type="entry name" value="Peptidase_C2_calpain_cat"/>
</dbReference>
<dbReference type="Gene3D" id="2.60.120.380">
    <property type="match status" value="1"/>
</dbReference>
<proteinExistence type="inferred from homology"/>
<feature type="region of interest" description="Disordered" evidence="6">
    <location>
        <begin position="85"/>
        <end position="105"/>
    </location>
</feature>
<dbReference type="SMART" id="SM00230">
    <property type="entry name" value="CysPc"/>
    <property type="match status" value="1"/>
</dbReference>
<dbReference type="Gene3D" id="3.90.70.10">
    <property type="entry name" value="Cysteine proteinases"/>
    <property type="match status" value="1"/>
</dbReference>
<dbReference type="InterPro" id="IPR022683">
    <property type="entry name" value="Calpain_III"/>
</dbReference>
<name>A0A7R8HD80_LEPSM</name>
<dbReference type="SUPFAM" id="SSF54001">
    <property type="entry name" value="Cysteine proteinases"/>
    <property type="match status" value="1"/>
</dbReference>
<evidence type="ECO:0000313" key="8">
    <source>
        <dbReference type="Proteomes" id="UP000675881"/>
    </source>
</evidence>
<feature type="active site" evidence="5">
    <location>
        <position position="459"/>
    </location>
</feature>
<feature type="compositionally biased region" description="Pro residues" evidence="6">
    <location>
        <begin position="118"/>
        <end position="145"/>
    </location>
</feature>
<keyword evidence="3 7" id="KW-0378">Hydrolase</keyword>
<dbReference type="Pfam" id="PF00648">
    <property type="entry name" value="Peptidase_C2"/>
    <property type="match status" value="1"/>
</dbReference>
<dbReference type="SMART" id="SM00720">
    <property type="entry name" value="calpain_III"/>
    <property type="match status" value="1"/>
</dbReference>
<dbReference type="Pfam" id="PF01067">
    <property type="entry name" value="Calpain_III"/>
    <property type="match status" value="1"/>
</dbReference>